<dbReference type="Gene3D" id="3.30.200.70">
    <property type="match status" value="1"/>
</dbReference>
<comment type="subcellular location">
    <subcellularLocation>
        <location evidence="11">Cytoplasm</location>
    </subcellularLocation>
</comment>
<dbReference type="Gene3D" id="1.20.1270.170">
    <property type="match status" value="1"/>
</dbReference>
<evidence type="ECO:0000256" key="4">
    <source>
        <dbReference type="ARBA" id="ARBA00022679"/>
    </source>
</evidence>
<evidence type="ECO:0000256" key="1">
    <source>
        <dbReference type="ARBA" id="ARBA00022490"/>
    </source>
</evidence>
<evidence type="ECO:0000256" key="5">
    <source>
        <dbReference type="ARBA" id="ARBA00022723"/>
    </source>
</evidence>
<dbReference type="RefSeq" id="WP_037485803.1">
    <property type="nucleotide sequence ID" value="NZ_AZRA01000139.1"/>
</dbReference>
<dbReference type="GO" id="GO:0005524">
    <property type="term" value="F:ATP binding"/>
    <property type="evidence" value="ECO:0007669"/>
    <property type="project" value="UniProtKB-UniRule"/>
</dbReference>
<comment type="cofactor">
    <cofactor evidence="11">
        <name>Mg(2+)</name>
        <dbReference type="ChEBI" id="CHEBI:18420"/>
    </cofactor>
</comment>
<keyword evidence="6 11" id="KW-0547">Nucleotide-binding</keyword>
<dbReference type="PANTHER" id="PTHR39573:SF1">
    <property type="entry name" value="STRESS RESPONSE KINASE A"/>
    <property type="match status" value="1"/>
</dbReference>
<keyword evidence="10 11" id="KW-0346">Stress response</keyword>
<dbReference type="InterPro" id="IPR032882">
    <property type="entry name" value="SrkA/RdoA"/>
</dbReference>
<keyword evidence="1 11" id="KW-0963">Cytoplasm</keyword>
<evidence type="ECO:0000313" key="13">
    <source>
        <dbReference type="EMBL" id="KDB50434.1"/>
    </source>
</evidence>
<dbReference type="AlphaFoldDB" id="A0A059KGU4"/>
<dbReference type="STRING" id="34103.SAMN05421778_10138"/>
<evidence type="ECO:0000256" key="6">
    <source>
        <dbReference type="ARBA" id="ARBA00022741"/>
    </source>
</evidence>
<dbReference type="EMBL" id="AZRA01000139">
    <property type="protein sequence ID" value="KDB50434.1"/>
    <property type="molecule type" value="Genomic_DNA"/>
</dbReference>
<comment type="similarity">
    <text evidence="11">Belongs to the SrkA/RdoA protein kinase family.</text>
</comment>
<feature type="binding site" evidence="11">
    <location>
        <position position="246"/>
    </location>
    <ligand>
        <name>Mg(2+)</name>
        <dbReference type="ChEBI" id="CHEBI:18420"/>
    </ligand>
</feature>
<comment type="caution">
    <text evidence="13">The sequence shown here is derived from an EMBL/GenBank/DDBJ whole genome shotgun (WGS) entry which is preliminary data.</text>
</comment>
<dbReference type="GO" id="GO:0106310">
    <property type="term" value="F:protein serine kinase activity"/>
    <property type="evidence" value="ECO:0007669"/>
    <property type="project" value="RHEA"/>
</dbReference>
<comment type="catalytic activity">
    <reaction evidence="11">
        <text>L-threonyl-[protein] + ATP = O-phospho-L-threonyl-[protein] + ADP + H(+)</text>
        <dbReference type="Rhea" id="RHEA:46608"/>
        <dbReference type="Rhea" id="RHEA-COMP:11060"/>
        <dbReference type="Rhea" id="RHEA-COMP:11605"/>
        <dbReference type="ChEBI" id="CHEBI:15378"/>
        <dbReference type="ChEBI" id="CHEBI:30013"/>
        <dbReference type="ChEBI" id="CHEBI:30616"/>
        <dbReference type="ChEBI" id="CHEBI:61977"/>
        <dbReference type="ChEBI" id="CHEBI:456216"/>
        <dbReference type="EC" id="2.7.11.1"/>
    </reaction>
</comment>
<comment type="subunit">
    <text evidence="11">Monomer.</text>
</comment>
<reference evidence="13 14" key="1">
    <citation type="journal article" date="2014" name="FEMS Microbiol. Ecol.">
        <title>Sphaerotilus natans encrusted with nanoball-shaped Fe(III) oxide minerals formed by nitrate-reducing mixotrophic Fe(II) oxidation.</title>
        <authorList>
            <person name="Park S."/>
            <person name="Kim D.H."/>
            <person name="Lee J.H."/>
            <person name="Hur H.G."/>
        </authorList>
    </citation>
    <scope>NUCLEOTIDE SEQUENCE [LARGE SCALE GENOMIC DNA]</scope>
    <source>
        <strain evidence="13 14">DSM 6575</strain>
    </source>
</reference>
<evidence type="ECO:0000259" key="12">
    <source>
        <dbReference type="Pfam" id="PF01636"/>
    </source>
</evidence>
<evidence type="ECO:0000256" key="11">
    <source>
        <dbReference type="HAMAP-Rule" id="MF_01497"/>
    </source>
</evidence>
<evidence type="ECO:0000256" key="10">
    <source>
        <dbReference type="ARBA" id="ARBA00023016"/>
    </source>
</evidence>
<keyword evidence="7 11" id="KW-0418">Kinase</keyword>
<evidence type="ECO:0000256" key="2">
    <source>
        <dbReference type="ARBA" id="ARBA00022527"/>
    </source>
</evidence>
<dbReference type="InterPro" id="IPR011009">
    <property type="entry name" value="Kinase-like_dom_sf"/>
</dbReference>
<feature type="binding site" evidence="11">
    <location>
        <position position="234"/>
    </location>
    <ligand>
        <name>Mg(2+)</name>
        <dbReference type="ChEBI" id="CHEBI:18420"/>
    </ligand>
</feature>
<dbReference type="GO" id="GO:0000287">
    <property type="term" value="F:magnesium ion binding"/>
    <property type="evidence" value="ECO:0007669"/>
    <property type="project" value="UniProtKB-UniRule"/>
</dbReference>
<dbReference type="SUPFAM" id="SSF56112">
    <property type="entry name" value="Protein kinase-like (PK-like)"/>
    <property type="match status" value="1"/>
</dbReference>
<evidence type="ECO:0000256" key="3">
    <source>
        <dbReference type="ARBA" id="ARBA00022553"/>
    </source>
</evidence>
<keyword evidence="14" id="KW-1185">Reference proteome</keyword>
<dbReference type="NCBIfam" id="NF008738">
    <property type="entry name" value="PRK11768.1"/>
    <property type="match status" value="1"/>
</dbReference>
<sequence length="353" mass="39196">MTASPPSPDLPYAGLTPHAVLDALDAAGLRGDGRILQLNSYENRVFQVHLEESLDPQAAPPAVVVAKFYRAGRWSDAQILEEHAFARELAEAEVPAVAPLALHAPPEAPTALTLQGRPPTLATLEHWRFAVSPRCGGRSPELEDPSVLEWIGRFLGRLHTVGARRPFAQRLTLDGSAAARTSVQWLIDSDRLPPDALHGWHDTCLRALDAVDTRLRRHGPLELLRLHGDCHVGNLLWTSAGPHFVDLDDAVNGPAVQDLWMLLGGDRQEMQAQLGALLDGYETIREFDRRELTLIEPLRTLRLIQHSAWIARRWDDPAFPIAFPSFESPSYWSQQTTLLREQIAAMEDEPLVA</sequence>
<feature type="domain" description="Aminoglycoside phosphotransferase" evidence="12">
    <location>
        <begin position="37"/>
        <end position="291"/>
    </location>
</feature>
<dbReference type="PATRIC" id="fig|1286631.3.peg.3842"/>
<proteinExistence type="inferred from homology"/>
<dbReference type="GO" id="GO:0005737">
    <property type="term" value="C:cytoplasm"/>
    <property type="evidence" value="ECO:0007669"/>
    <property type="project" value="UniProtKB-SubCell"/>
</dbReference>
<keyword evidence="3 11" id="KW-0597">Phosphoprotein</keyword>
<protein>
    <recommendedName>
        <fullName evidence="11">Stress response kinase A</fullName>
        <ecNumber evidence="11">2.7.11.1</ecNumber>
    </recommendedName>
    <alternativeName>
        <fullName evidence="11">Serine/threonine-protein kinase SrkA</fullName>
    </alternativeName>
</protein>
<name>A0A059KGU4_9BURK</name>
<keyword evidence="2 11" id="KW-0723">Serine/threonine-protein kinase</keyword>
<accession>A0A059KGU4</accession>
<dbReference type="PANTHER" id="PTHR39573">
    <property type="entry name" value="STRESS RESPONSE KINASE A"/>
    <property type="match status" value="1"/>
</dbReference>
<dbReference type="HAMAP" id="MF_01497">
    <property type="entry name" value="SrkA_kinase"/>
    <property type="match status" value="1"/>
</dbReference>
<dbReference type="Pfam" id="PF01636">
    <property type="entry name" value="APH"/>
    <property type="match status" value="1"/>
</dbReference>
<dbReference type="EC" id="2.7.11.1" evidence="11"/>
<evidence type="ECO:0000256" key="8">
    <source>
        <dbReference type="ARBA" id="ARBA00022840"/>
    </source>
</evidence>
<feature type="active site" description="Proton acceptor" evidence="11">
    <location>
        <position position="229"/>
    </location>
</feature>
<evidence type="ECO:0000313" key="14">
    <source>
        <dbReference type="Proteomes" id="UP000026714"/>
    </source>
</evidence>
<dbReference type="GO" id="GO:0004674">
    <property type="term" value="F:protein serine/threonine kinase activity"/>
    <property type="evidence" value="ECO:0007669"/>
    <property type="project" value="UniProtKB-UniRule"/>
</dbReference>
<evidence type="ECO:0000256" key="7">
    <source>
        <dbReference type="ARBA" id="ARBA00022777"/>
    </source>
</evidence>
<keyword evidence="5 11" id="KW-0479">Metal-binding</keyword>
<keyword evidence="9 11" id="KW-0460">Magnesium</keyword>
<feature type="site" description="ATP" evidence="11">
    <location>
        <position position="40"/>
    </location>
</feature>
<dbReference type="Proteomes" id="UP000026714">
    <property type="component" value="Unassembled WGS sequence"/>
</dbReference>
<dbReference type="eggNOG" id="COG2334">
    <property type="taxonomic scope" value="Bacteria"/>
</dbReference>
<feature type="active site" evidence="11">
    <location>
        <position position="246"/>
    </location>
</feature>
<organism evidence="13 14">
    <name type="scientific">Sphaerotilus natans subsp. natans DSM 6575</name>
    <dbReference type="NCBI Taxonomy" id="1286631"/>
    <lineage>
        <taxon>Bacteria</taxon>
        <taxon>Pseudomonadati</taxon>
        <taxon>Pseudomonadota</taxon>
        <taxon>Betaproteobacteria</taxon>
        <taxon>Burkholderiales</taxon>
        <taxon>Sphaerotilaceae</taxon>
        <taxon>Sphaerotilus</taxon>
    </lineage>
</organism>
<comment type="catalytic activity">
    <reaction evidence="11">
        <text>L-seryl-[protein] + ATP = O-phospho-L-seryl-[protein] + ADP + H(+)</text>
        <dbReference type="Rhea" id="RHEA:17989"/>
        <dbReference type="Rhea" id="RHEA-COMP:9863"/>
        <dbReference type="Rhea" id="RHEA-COMP:11604"/>
        <dbReference type="ChEBI" id="CHEBI:15378"/>
        <dbReference type="ChEBI" id="CHEBI:29999"/>
        <dbReference type="ChEBI" id="CHEBI:30616"/>
        <dbReference type="ChEBI" id="CHEBI:83421"/>
        <dbReference type="ChEBI" id="CHEBI:456216"/>
        <dbReference type="EC" id="2.7.11.1"/>
    </reaction>
</comment>
<gene>
    <name evidence="11" type="primary">srkA</name>
    <name evidence="13" type="ORF">X805_39510</name>
</gene>
<keyword evidence="4 11" id="KW-0808">Transferase</keyword>
<dbReference type="InterPro" id="IPR002575">
    <property type="entry name" value="Aminoglycoside_PTrfase"/>
</dbReference>
<comment type="function">
    <text evidence="11">A protein kinase that phosphorylates Ser and Thr residues. Probably acts to suppress the effects of stress linked to accumulation of reactive oxygen species. Probably involved in the extracytoplasmic stress response.</text>
</comment>
<evidence type="ECO:0000256" key="9">
    <source>
        <dbReference type="ARBA" id="ARBA00022842"/>
    </source>
</evidence>
<dbReference type="Gene3D" id="1.10.510.10">
    <property type="entry name" value="Transferase(Phosphotransferase) domain 1"/>
    <property type="match status" value="1"/>
</dbReference>
<keyword evidence="8 11" id="KW-0067">ATP-binding</keyword>